<dbReference type="InterPro" id="IPR002711">
    <property type="entry name" value="HNH"/>
</dbReference>
<dbReference type="Pfam" id="PF01844">
    <property type="entry name" value="HNH"/>
    <property type="match status" value="1"/>
</dbReference>
<feature type="domain" description="HNH nuclease" evidence="1">
    <location>
        <begin position="306"/>
        <end position="359"/>
    </location>
</feature>
<gene>
    <name evidence="2" type="ORF">FHS12_005330</name>
</gene>
<name>A0A7W5FBM6_9ACTN</name>
<comment type="caution">
    <text evidence="2">The sequence shown here is derived from an EMBL/GenBank/DDBJ whole genome shotgun (WGS) entry which is preliminary data.</text>
</comment>
<protein>
    <recommendedName>
        <fullName evidence="1">HNH nuclease domain-containing protein</fullName>
    </recommendedName>
</protein>
<keyword evidence="3" id="KW-1185">Reference proteome</keyword>
<dbReference type="Pfam" id="PF03235">
    <property type="entry name" value="GmrSD_N"/>
    <property type="match status" value="1"/>
</dbReference>
<proteinExistence type="predicted"/>
<dbReference type="InterPro" id="IPR003615">
    <property type="entry name" value="HNH_nuc"/>
</dbReference>
<evidence type="ECO:0000313" key="3">
    <source>
        <dbReference type="Proteomes" id="UP000577707"/>
    </source>
</evidence>
<dbReference type="AlphaFoldDB" id="A0A7W5FBM6"/>
<accession>A0A7W5FBM6</accession>
<dbReference type="GO" id="GO:0008270">
    <property type="term" value="F:zinc ion binding"/>
    <property type="evidence" value="ECO:0007669"/>
    <property type="project" value="InterPro"/>
</dbReference>
<evidence type="ECO:0000259" key="1">
    <source>
        <dbReference type="SMART" id="SM00507"/>
    </source>
</evidence>
<sequence>MRIELKEISVREVVAGYADRAEEGVVGYGGLLDIRPKYQREFVYDDKKRNAVIDTIRKDYPLNAMYWVVTEQGTYEVMDGQQRTISFCRYANSDFSVSIDGRPMAFHNLPTSLQKQILDYKLMVYLCSGTDQEKLDWFRIVNIAGERLLEQELRNAVYTGRWLTHAKPIFSKTNCPAYLLANKYVSGRPIRQEYLERAISWVSDGDIEHYMSTHQHDPNADELWTHFKEVVEWVKLTFTTYRKEMKGVDWGTLYRQFKDAAHDTEALESEVKALMMDDDVTSRKGIYQYVLTRQEKYLSVRPFTDQMRRAAYERQSGVCPKCGEHFPIDLMEADHITPWSRGGKTTAANCQMLCLEDNRRKGAV</sequence>
<dbReference type="GO" id="GO:0004519">
    <property type="term" value="F:endonuclease activity"/>
    <property type="evidence" value="ECO:0007669"/>
    <property type="project" value="InterPro"/>
</dbReference>
<dbReference type="CDD" id="cd00085">
    <property type="entry name" value="HNHc"/>
    <property type="match status" value="1"/>
</dbReference>
<dbReference type="Proteomes" id="UP000577707">
    <property type="component" value="Unassembled WGS sequence"/>
</dbReference>
<evidence type="ECO:0000313" key="2">
    <source>
        <dbReference type="EMBL" id="MBB3092351.1"/>
    </source>
</evidence>
<dbReference type="RefSeq" id="WP_183552311.1">
    <property type="nucleotide sequence ID" value="NZ_BMQT01000005.1"/>
</dbReference>
<dbReference type="GO" id="GO:0003676">
    <property type="term" value="F:nucleic acid binding"/>
    <property type="evidence" value="ECO:0007669"/>
    <property type="project" value="InterPro"/>
</dbReference>
<organism evidence="2 3">
    <name type="scientific">Nocardioides albus</name>
    <dbReference type="NCBI Taxonomy" id="1841"/>
    <lineage>
        <taxon>Bacteria</taxon>
        <taxon>Bacillati</taxon>
        <taxon>Actinomycetota</taxon>
        <taxon>Actinomycetes</taxon>
        <taxon>Propionibacteriales</taxon>
        <taxon>Nocardioidaceae</taxon>
        <taxon>Nocardioides</taxon>
    </lineage>
</organism>
<dbReference type="PANTHER" id="PTHR39639">
    <property type="entry name" value="CHROMOSOME 16, WHOLE GENOME SHOTGUN SEQUENCE"/>
    <property type="match status" value="1"/>
</dbReference>
<dbReference type="InterPro" id="IPR004919">
    <property type="entry name" value="GmrSD_N"/>
</dbReference>
<dbReference type="EMBL" id="JACHXG010000022">
    <property type="protein sequence ID" value="MBB3092351.1"/>
    <property type="molecule type" value="Genomic_DNA"/>
</dbReference>
<dbReference type="PANTHER" id="PTHR39639:SF1">
    <property type="entry name" value="DUF262 DOMAIN-CONTAINING PROTEIN"/>
    <property type="match status" value="1"/>
</dbReference>
<dbReference type="Gene3D" id="1.10.30.50">
    <property type="match status" value="1"/>
</dbReference>
<dbReference type="SMART" id="SM00507">
    <property type="entry name" value="HNHc"/>
    <property type="match status" value="1"/>
</dbReference>
<reference evidence="2 3" key="1">
    <citation type="submission" date="2020-08" db="EMBL/GenBank/DDBJ databases">
        <title>Genomic Encyclopedia of Type Strains, Phase III (KMG-III): the genomes of soil and plant-associated and newly described type strains.</title>
        <authorList>
            <person name="Whitman W."/>
        </authorList>
    </citation>
    <scope>NUCLEOTIDE SEQUENCE [LARGE SCALE GENOMIC DNA]</scope>
    <source>
        <strain evidence="2 3">CECT 3302</strain>
    </source>
</reference>